<dbReference type="AlphaFoldDB" id="A0A4Y9XMK2"/>
<accession>A0A4Y9XMK2</accession>
<dbReference type="Proteomes" id="UP000298327">
    <property type="component" value="Unassembled WGS sequence"/>
</dbReference>
<gene>
    <name evidence="2" type="ORF">EVG20_g11528</name>
</gene>
<evidence type="ECO:0000313" key="3">
    <source>
        <dbReference type="Proteomes" id="UP000298327"/>
    </source>
</evidence>
<keyword evidence="3" id="KW-1185">Reference proteome</keyword>
<name>A0A4Y9XMK2_9AGAM</name>
<reference evidence="2 3" key="1">
    <citation type="submission" date="2019-02" db="EMBL/GenBank/DDBJ databases">
        <title>Genome sequencing of the rare red list fungi Dentipellis fragilis.</title>
        <authorList>
            <person name="Buettner E."/>
            <person name="Kellner H."/>
        </authorList>
    </citation>
    <scope>NUCLEOTIDE SEQUENCE [LARGE SCALE GENOMIC DNA]</scope>
    <source>
        <strain evidence="2 3">DSM 105465</strain>
    </source>
</reference>
<feature type="signal peptide" evidence="1">
    <location>
        <begin position="1"/>
        <end position="21"/>
    </location>
</feature>
<dbReference type="EMBL" id="SEOQ01001839">
    <property type="protein sequence ID" value="TFY50421.1"/>
    <property type="molecule type" value="Genomic_DNA"/>
</dbReference>
<organism evidence="2 3">
    <name type="scientific">Dentipellis fragilis</name>
    <dbReference type="NCBI Taxonomy" id="205917"/>
    <lineage>
        <taxon>Eukaryota</taxon>
        <taxon>Fungi</taxon>
        <taxon>Dikarya</taxon>
        <taxon>Basidiomycota</taxon>
        <taxon>Agaricomycotina</taxon>
        <taxon>Agaricomycetes</taxon>
        <taxon>Russulales</taxon>
        <taxon>Hericiaceae</taxon>
        <taxon>Dentipellis</taxon>
    </lineage>
</organism>
<feature type="chain" id="PRO_5021192958" evidence="1">
    <location>
        <begin position="22"/>
        <end position="388"/>
    </location>
</feature>
<keyword evidence="1" id="KW-0732">Signal</keyword>
<proteinExistence type="predicted"/>
<evidence type="ECO:0000313" key="2">
    <source>
        <dbReference type="EMBL" id="TFY50421.1"/>
    </source>
</evidence>
<comment type="caution">
    <text evidence="2">The sequence shown here is derived from an EMBL/GenBank/DDBJ whole genome shotgun (WGS) entry which is preliminary data.</text>
</comment>
<protein>
    <submittedName>
        <fullName evidence="2">Uncharacterized protein</fullName>
    </submittedName>
</protein>
<evidence type="ECO:0000256" key="1">
    <source>
        <dbReference type="SAM" id="SignalP"/>
    </source>
</evidence>
<sequence>MPCRWPMRHVVLRVALAMVQAVCCMPLAASHCPAPHLAAHAPSHDVAGYASHPARPLTAPRALRLPCTLSHRLVGCASCSLHPLTCSLTTSRCLSPPLATLLPSALAPLPATSHPPPAVSRMAVSCLHTPSHPCTCRLMHKCAVSSMRVPSHLRAVSPGRMPSHCAHRFTPVPTASCTNPSPHARMRCLICMHSLICACHLARPCTVSHPFTLPRMSALPSLSSLCPGTLALALRTRSCPRALSHPCACHLTHVCAIPLTCMPFSHICPSSHPCAHPLAPGLTLSCPYMTSRACTCPLIRACHLAHLRAISPVHVPSHSMCHFVPVRAASPTPFVSPAHAVSPLRTLSSTRTHISPMPHCLAPPCRPVTRAYPLRCQLPSATHLQHAC</sequence>